<dbReference type="PANTHER" id="PTHR30469:SF11">
    <property type="entry name" value="BLL4320 PROTEIN"/>
    <property type="match status" value="1"/>
</dbReference>
<dbReference type="NCBIfam" id="TIGR01730">
    <property type="entry name" value="RND_mfp"/>
    <property type="match status" value="1"/>
</dbReference>
<dbReference type="Proteomes" id="UP000054985">
    <property type="component" value="Unassembled WGS sequence"/>
</dbReference>
<dbReference type="AlphaFoldDB" id="A0A378JYJ6"/>
<feature type="domain" description="Multidrug resistance protein MdtA-like barrel-sandwich hybrid" evidence="3">
    <location>
        <begin position="69"/>
        <end position="191"/>
    </location>
</feature>
<dbReference type="InterPro" id="IPR058792">
    <property type="entry name" value="Beta-barrel_RND_2"/>
</dbReference>
<evidence type="ECO:0000313" key="5">
    <source>
        <dbReference type="EMBL" id="KTD30909.1"/>
    </source>
</evidence>
<dbReference type="InterPro" id="IPR006143">
    <property type="entry name" value="RND_pump_MFP"/>
</dbReference>
<reference evidence="5 7" key="1">
    <citation type="submission" date="2015-11" db="EMBL/GenBank/DDBJ databases">
        <title>Genomic analysis of 38 Legionella species identifies large and diverse effector repertoires.</title>
        <authorList>
            <person name="Burstein D."/>
            <person name="Amaro F."/>
            <person name="Zusman T."/>
            <person name="Lifshitz Z."/>
            <person name="Cohen O."/>
            <person name="Gilbert J.A."/>
            <person name="Pupko T."/>
            <person name="Shuman H.A."/>
            <person name="Segal G."/>
        </authorList>
    </citation>
    <scope>NUCLEOTIDE SEQUENCE [LARGE SCALE GENOMIC DNA]</scope>
    <source>
        <strain evidence="5 7">ATCC 43877</strain>
    </source>
</reference>
<keyword evidence="2" id="KW-0175">Coiled coil</keyword>
<dbReference type="EMBL" id="LNYN01000042">
    <property type="protein sequence ID" value="KTD30909.1"/>
    <property type="molecule type" value="Genomic_DNA"/>
</dbReference>
<dbReference type="STRING" id="39962.Lmor_3016"/>
<sequence length="420" mass="46024">MKKRMMIMGIALLVVFGGIIAFNLIKAMMIKQFFASYEPPAVTVSSAVAESVDWLPTISAIGNFVAINGVDVNSEASGNVVKIDFESGQFVNKDAPLITIDDSIDQALLKFNQSELTLKELNYKRQTDLFKRGATPSSSVDEAKANLQQAQAKVEQIQAQINQKHITAPFAGRLGIRGVNLGQYVTPGQTSIVSLQSLDPLYLEFYIPEQFYKRIQLNQSIYFSVEEFPNTIFEGTISAINSKIDLNTHNILIQATLPNCPSKAIKDPTKSTLVKTRKEVRGSKLIVTCNSEVNRQNNISEYVFIPGMFSSIEIPQPAEPNTVIVPSTAISYSLYGNSIYIIEKNSEGKKNKDGSDQLIVNRVFVATGEQQGNYTVVKKGIKAGQLVVSTGDLKLQNGTPVVINNSVQLTDISNPDSMGQ</sequence>
<dbReference type="GO" id="GO:1990281">
    <property type="term" value="C:efflux pump complex"/>
    <property type="evidence" value="ECO:0007669"/>
    <property type="project" value="TreeGrafter"/>
</dbReference>
<dbReference type="Gene3D" id="2.40.30.170">
    <property type="match status" value="1"/>
</dbReference>
<protein>
    <submittedName>
        <fullName evidence="5 6">Acriflavin resistance protein</fullName>
    </submittedName>
</protein>
<dbReference type="InterPro" id="IPR058625">
    <property type="entry name" value="MdtA-like_BSH"/>
</dbReference>
<dbReference type="OrthoDB" id="9806939at2"/>
<evidence type="ECO:0000256" key="1">
    <source>
        <dbReference type="ARBA" id="ARBA00009477"/>
    </source>
</evidence>
<dbReference type="SUPFAM" id="SSF111369">
    <property type="entry name" value="HlyD-like secretion proteins"/>
    <property type="match status" value="1"/>
</dbReference>
<dbReference type="Proteomes" id="UP000254040">
    <property type="component" value="Unassembled WGS sequence"/>
</dbReference>
<keyword evidence="7" id="KW-1185">Reference proteome</keyword>
<evidence type="ECO:0000313" key="7">
    <source>
        <dbReference type="Proteomes" id="UP000054985"/>
    </source>
</evidence>
<feature type="coiled-coil region" evidence="2">
    <location>
        <begin position="140"/>
        <end position="167"/>
    </location>
</feature>
<accession>A0A378JYJ6</accession>
<dbReference type="GO" id="GO:0015562">
    <property type="term" value="F:efflux transmembrane transporter activity"/>
    <property type="evidence" value="ECO:0007669"/>
    <property type="project" value="TreeGrafter"/>
</dbReference>
<evidence type="ECO:0000256" key="2">
    <source>
        <dbReference type="SAM" id="Coils"/>
    </source>
</evidence>
<dbReference type="Gene3D" id="1.10.287.470">
    <property type="entry name" value="Helix hairpin bin"/>
    <property type="match status" value="1"/>
</dbReference>
<evidence type="ECO:0000259" key="4">
    <source>
        <dbReference type="Pfam" id="PF25954"/>
    </source>
</evidence>
<gene>
    <name evidence="6" type="primary">acrA_2</name>
    <name evidence="5" type="synonym">acrA</name>
    <name evidence="5" type="ORF">Lmor_3016</name>
    <name evidence="6" type="ORF">NCTC12239_02431</name>
</gene>
<dbReference type="Gene3D" id="2.40.420.20">
    <property type="match status" value="1"/>
</dbReference>
<name>A0A378JYJ6_9GAMM</name>
<dbReference type="PANTHER" id="PTHR30469">
    <property type="entry name" value="MULTIDRUG RESISTANCE PROTEIN MDTA"/>
    <property type="match status" value="1"/>
</dbReference>
<organism evidence="6 8">
    <name type="scientific">Legionella moravica</name>
    <dbReference type="NCBI Taxonomy" id="39962"/>
    <lineage>
        <taxon>Bacteria</taxon>
        <taxon>Pseudomonadati</taxon>
        <taxon>Pseudomonadota</taxon>
        <taxon>Gammaproteobacteria</taxon>
        <taxon>Legionellales</taxon>
        <taxon>Legionellaceae</taxon>
        <taxon>Legionella</taxon>
    </lineage>
</organism>
<dbReference type="Pfam" id="PF25917">
    <property type="entry name" value="BSH_RND"/>
    <property type="match status" value="1"/>
</dbReference>
<feature type="domain" description="CusB-like beta-barrel" evidence="4">
    <location>
        <begin position="202"/>
        <end position="259"/>
    </location>
</feature>
<proteinExistence type="inferred from homology"/>
<reference evidence="6 8" key="2">
    <citation type="submission" date="2018-06" db="EMBL/GenBank/DDBJ databases">
        <authorList>
            <consortium name="Pathogen Informatics"/>
            <person name="Doyle S."/>
        </authorList>
    </citation>
    <scope>NUCLEOTIDE SEQUENCE [LARGE SCALE GENOMIC DNA]</scope>
    <source>
        <strain evidence="6 8">NCTC12239</strain>
    </source>
</reference>
<dbReference type="EMBL" id="UGOG01000001">
    <property type="protein sequence ID" value="STX63486.1"/>
    <property type="molecule type" value="Genomic_DNA"/>
</dbReference>
<evidence type="ECO:0000313" key="8">
    <source>
        <dbReference type="Proteomes" id="UP000254040"/>
    </source>
</evidence>
<dbReference type="RefSeq" id="WP_028384743.1">
    <property type="nucleotide sequence ID" value="NZ_CAAAJG010000028.1"/>
</dbReference>
<dbReference type="Gene3D" id="2.40.50.100">
    <property type="match status" value="1"/>
</dbReference>
<evidence type="ECO:0000259" key="3">
    <source>
        <dbReference type="Pfam" id="PF25917"/>
    </source>
</evidence>
<evidence type="ECO:0000313" key="6">
    <source>
        <dbReference type="EMBL" id="STX63486.1"/>
    </source>
</evidence>
<dbReference type="Pfam" id="PF25954">
    <property type="entry name" value="Beta-barrel_RND_2"/>
    <property type="match status" value="1"/>
</dbReference>
<comment type="similarity">
    <text evidence="1">Belongs to the membrane fusion protein (MFP) (TC 8.A.1) family.</text>
</comment>